<dbReference type="Proteomes" id="UP000053024">
    <property type="component" value="Unassembled WGS sequence"/>
</dbReference>
<dbReference type="STRING" id="285568.AQJ66_05385"/>
<proteinExistence type="predicted"/>
<evidence type="ECO:0000313" key="4">
    <source>
        <dbReference type="Proteomes" id="UP000053024"/>
    </source>
</evidence>
<feature type="compositionally biased region" description="Low complexity" evidence="1">
    <location>
        <begin position="105"/>
        <end position="119"/>
    </location>
</feature>
<evidence type="ECO:0000256" key="2">
    <source>
        <dbReference type="SAM" id="Phobius"/>
    </source>
</evidence>
<accession>A0A101TAU8</accession>
<keyword evidence="4" id="KW-1185">Reference proteome</keyword>
<sequence>MSQVKAGSPDLRQPLQTLGSALSRLPGAEQMGKATDSALDWIGTVSPRGRRMAVYAGAGVLGLAGVVEWPLALTGAAVAWLTQPRPRQDARDETAQNDGVRSPQGDAAVTGARAAVADRGPAPSAGTDTQHYGPGDRLAPFPLHHDHPEHHTHEQPAKVGDPVTASALKKVAKASEHHT</sequence>
<dbReference type="RefSeq" id="WP_061917317.1">
    <property type="nucleotide sequence ID" value="NZ_JBEYBH010000005.1"/>
</dbReference>
<keyword evidence="2" id="KW-0472">Membrane</keyword>
<reference evidence="3 4" key="1">
    <citation type="submission" date="2015-10" db="EMBL/GenBank/DDBJ databases">
        <title>Draft genome sequence of Streptomyces bungoensis DSM 41781, type strain for the species Streptomyces bungoensis.</title>
        <authorList>
            <person name="Ruckert C."/>
            <person name="Winkler A."/>
            <person name="Kalinowski J."/>
            <person name="Kampfer P."/>
            <person name="Glaeser S."/>
        </authorList>
    </citation>
    <scope>NUCLEOTIDE SEQUENCE [LARGE SCALE GENOMIC DNA]</scope>
    <source>
        <strain evidence="3 4">DSM 41781</strain>
    </source>
</reference>
<keyword evidence="2" id="KW-0812">Transmembrane</keyword>
<feature type="transmembrane region" description="Helical" evidence="2">
    <location>
        <begin position="53"/>
        <end position="81"/>
    </location>
</feature>
<feature type="compositionally biased region" description="Basic and acidic residues" evidence="1">
    <location>
        <begin position="143"/>
        <end position="156"/>
    </location>
</feature>
<feature type="region of interest" description="Disordered" evidence="1">
    <location>
        <begin position="84"/>
        <end position="163"/>
    </location>
</feature>
<comment type="caution">
    <text evidence="3">The sequence shown here is derived from an EMBL/GenBank/DDBJ whole genome shotgun (WGS) entry which is preliminary data.</text>
</comment>
<dbReference type="AlphaFoldDB" id="A0A101TAU8"/>
<evidence type="ECO:0000313" key="3">
    <source>
        <dbReference type="EMBL" id="KUN88902.1"/>
    </source>
</evidence>
<keyword evidence="2" id="KW-1133">Transmembrane helix</keyword>
<evidence type="ECO:0000256" key="1">
    <source>
        <dbReference type="SAM" id="MobiDB-lite"/>
    </source>
</evidence>
<gene>
    <name evidence="3" type="ORF">AQJ66_05385</name>
</gene>
<organism evidence="3 4">
    <name type="scientific">Streptomyces bungoensis</name>
    <dbReference type="NCBI Taxonomy" id="285568"/>
    <lineage>
        <taxon>Bacteria</taxon>
        <taxon>Bacillati</taxon>
        <taxon>Actinomycetota</taxon>
        <taxon>Actinomycetes</taxon>
        <taxon>Kitasatosporales</taxon>
        <taxon>Streptomycetaceae</taxon>
        <taxon>Streptomyces</taxon>
    </lineage>
</organism>
<name>A0A101TAU8_9ACTN</name>
<protein>
    <submittedName>
        <fullName evidence="3">Uncharacterized protein</fullName>
    </submittedName>
</protein>
<dbReference type="EMBL" id="LMWX01000008">
    <property type="protein sequence ID" value="KUN88902.1"/>
    <property type="molecule type" value="Genomic_DNA"/>
</dbReference>